<dbReference type="CDD" id="cd06587">
    <property type="entry name" value="VOC"/>
    <property type="match status" value="1"/>
</dbReference>
<name>A0A317CHQ3_9GAMM</name>
<dbReference type="RefSeq" id="WP_109822299.1">
    <property type="nucleotide sequence ID" value="NZ_QGKL01000014.1"/>
</dbReference>
<accession>A0A317CHQ3</accession>
<dbReference type="SUPFAM" id="SSF54593">
    <property type="entry name" value="Glyoxalase/Bleomycin resistance protein/Dihydroxybiphenyl dioxygenase"/>
    <property type="match status" value="1"/>
</dbReference>
<organism evidence="2 3">
    <name type="scientific">Leucothrix arctica</name>
    <dbReference type="NCBI Taxonomy" id="1481894"/>
    <lineage>
        <taxon>Bacteria</taxon>
        <taxon>Pseudomonadati</taxon>
        <taxon>Pseudomonadota</taxon>
        <taxon>Gammaproteobacteria</taxon>
        <taxon>Thiotrichales</taxon>
        <taxon>Thiotrichaceae</taxon>
        <taxon>Leucothrix</taxon>
    </lineage>
</organism>
<feature type="domain" description="Glyoxalase/fosfomycin resistance/dioxygenase" evidence="1">
    <location>
        <begin position="3"/>
        <end position="79"/>
    </location>
</feature>
<gene>
    <name evidence="2" type="ORF">DKT75_04785</name>
</gene>
<dbReference type="InterPro" id="IPR004360">
    <property type="entry name" value="Glyas_Fos-R_dOase_dom"/>
</dbReference>
<dbReference type="Gene3D" id="3.10.180.10">
    <property type="entry name" value="2,3-Dihydroxybiphenyl 1,2-Dioxygenase, domain 1"/>
    <property type="match status" value="1"/>
</dbReference>
<dbReference type="InterPro" id="IPR029068">
    <property type="entry name" value="Glyas_Bleomycin-R_OHBP_Dase"/>
</dbReference>
<dbReference type="OrthoDB" id="9812656at2"/>
<dbReference type="Proteomes" id="UP000245506">
    <property type="component" value="Unassembled WGS sequence"/>
</dbReference>
<dbReference type="AlphaFoldDB" id="A0A317CHQ3"/>
<sequence>MKISLLVIRCQDIEVSKNFYQLLGLSFVKEKYGTGPTHFSCEHDGCVFELYPNKGESPQDNNRLGFKVSGLADIIKNVAVTDSYEFAGNTINVITDPDGRKIEISE</sequence>
<dbReference type="Pfam" id="PF00903">
    <property type="entry name" value="Glyoxalase"/>
    <property type="match status" value="1"/>
</dbReference>
<evidence type="ECO:0000313" key="3">
    <source>
        <dbReference type="Proteomes" id="UP000245506"/>
    </source>
</evidence>
<proteinExistence type="predicted"/>
<evidence type="ECO:0000259" key="1">
    <source>
        <dbReference type="Pfam" id="PF00903"/>
    </source>
</evidence>
<comment type="caution">
    <text evidence="2">The sequence shown here is derived from an EMBL/GenBank/DDBJ whole genome shotgun (WGS) entry which is preliminary data.</text>
</comment>
<evidence type="ECO:0000313" key="2">
    <source>
        <dbReference type="EMBL" id="PWQ98085.1"/>
    </source>
</evidence>
<reference evidence="2 3" key="1">
    <citation type="submission" date="2018-05" db="EMBL/GenBank/DDBJ databases">
        <title>Leucothrix arctica sp. nov., isolated from Arctic seawater.</title>
        <authorList>
            <person name="Choi A."/>
            <person name="Baek K."/>
        </authorList>
    </citation>
    <scope>NUCLEOTIDE SEQUENCE [LARGE SCALE GENOMIC DNA]</scope>
    <source>
        <strain evidence="2 3">IMCC9719</strain>
    </source>
</reference>
<dbReference type="EMBL" id="QGKL01000014">
    <property type="protein sequence ID" value="PWQ98085.1"/>
    <property type="molecule type" value="Genomic_DNA"/>
</dbReference>
<keyword evidence="3" id="KW-1185">Reference proteome</keyword>
<protein>
    <recommendedName>
        <fullName evidence="1">Glyoxalase/fosfomycin resistance/dioxygenase domain-containing protein</fullName>
    </recommendedName>
</protein>